<organism evidence="2 3">
    <name type="scientific">Paenibacillus hunanensis</name>
    <dbReference type="NCBI Taxonomy" id="539262"/>
    <lineage>
        <taxon>Bacteria</taxon>
        <taxon>Bacillati</taxon>
        <taxon>Bacillota</taxon>
        <taxon>Bacilli</taxon>
        <taxon>Bacillales</taxon>
        <taxon>Paenibacillaceae</taxon>
        <taxon>Paenibacillus</taxon>
    </lineage>
</organism>
<evidence type="ECO:0000313" key="3">
    <source>
        <dbReference type="Proteomes" id="UP001185028"/>
    </source>
</evidence>
<dbReference type="RefSeq" id="WP_188775257.1">
    <property type="nucleotide sequence ID" value="NZ_BMMB01000004.1"/>
</dbReference>
<reference evidence="2 3" key="1">
    <citation type="submission" date="2023-07" db="EMBL/GenBank/DDBJ databases">
        <title>Genomic Encyclopedia of Type Strains, Phase IV (KMG-IV): sequencing the most valuable type-strain genomes for metagenomic binning, comparative biology and taxonomic classification.</title>
        <authorList>
            <person name="Goeker M."/>
        </authorList>
    </citation>
    <scope>NUCLEOTIDE SEQUENCE [LARGE SCALE GENOMIC DNA]</scope>
    <source>
        <strain evidence="2 3">DSM 22170</strain>
    </source>
</reference>
<dbReference type="Proteomes" id="UP001185028">
    <property type="component" value="Unassembled WGS sequence"/>
</dbReference>
<evidence type="ECO:0000256" key="1">
    <source>
        <dbReference type="SAM" id="MobiDB-lite"/>
    </source>
</evidence>
<proteinExistence type="predicted"/>
<accession>A0ABU1IVK4</accession>
<comment type="caution">
    <text evidence="2">The sequence shown here is derived from an EMBL/GenBank/DDBJ whole genome shotgun (WGS) entry which is preliminary data.</text>
</comment>
<dbReference type="EMBL" id="JAVDQH010000003">
    <property type="protein sequence ID" value="MDR6243253.1"/>
    <property type="molecule type" value="Genomic_DNA"/>
</dbReference>
<feature type="region of interest" description="Disordered" evidence="1">
    <location>
        <begin position="1"/>
        <end position="25"/>
    </location>
</feature>
<protein>
    <submittedName>
        <fullName evidence="2">Uncharacterized protein</fullName>
    </submittedName>
</protein>
<evidence type="ECO:0000313" key="2">
    <source>
        <dbReference type="EMBL" id="MDR6243253.1"/>
    </source>
</evidence>
<name>A0ABU1IVK4_9BACL</name>
<sequence length="322" mass="35502">MRELPTLRPHKLPVPTPVRSTPQNSPVTALAHAHPIAQLQKVLGNQATGAIMQRQKKRFRPKEDHANLATFEQMADKLDSLTTAAHTLTLQALQTDNPGLVKDEGVTTGHYTNWLNNPNAMTTGYVIEDMVTQGVSGAAGYSAQETHGNARPDFVLRVQDQLGVIRAGVVDITSSKEAGHVLQKDFNLANYAYVAEAIYPSINFSNVKASNFTLSAEDEELIQNARIRRARETFAAQMGFLKQQLDLLYNQSFLNKEASQKAGIARAWLAKIKTTEDTELIHTADQAILEVRAAAKTSIFTNGYVFPLIHEIIAGIKARYEL</sequence>
<gene>
    <name evidence="2" type="ORF">JOC58_001138</name>
</gene>
<keyword evidence="3" id="KW-1185">Reference proteome</keyword>